<accession>A0A7G7CM81</accession>
<name>A0A7G7CM81_9CORY</name>
<proteinExistence type="predicted"/>
<dbReference type="SUPFAM" id="SSF54593">
    <property type="entry name" value="Glyoxalase/Bleomycin resistance protein/Dihydroxybiphenyl dioxygenase"/>
    <property type="match status" value="2"/>
</dbReference>
<dbReference type="CDD" id="cd07247">
    <property type="entry name" value="SgaA_N_like"/>
    <property type="match status" value="2"/>
</dbReference>
<dbReference type="KEGG" id="cik:H0194_06170"/>
<dbReference type="EMBL" id="CP059404">
    <property type="protein sequence ID" value="QNE88697.1"/>
    <property type="molecule type" value="Genomic_DNA"/>
</dbReference>
<dbReference type="InterPro" id="IPR029068">
    <property type="entry name" value="Glyas_Bleomycin-R_OHBP_Dase"/>
</dbReference>
<dbReference type="InterPro" id="IPR037523">
    <property type="entry name" value="VOC_core"/>
</dbReference>
<evidence type="ECO:0000313" key="2">
    <source>
        <dbReference type="EMBL" id="QNE88697.1"/>
    </source>
</evidence>
<dbReference type="InterPro" id="IPR052164">
    <property type="entry name" value="Anthracycline_SecMetBiosynth"/>
</dbReference>
<dbReference type="PANTHER" id="PTHR33993:SF14">
    <property type="entry name" value="GB|AAF24581.1"/>
    <property type="match status" value="1"/>
</dbReference>
<dbReference type="Gene3D" id="3.10.180.10">
    <property type="entry name" value="2,3-Dihydroxybiphenyl 1,2-Dioxygenase, domain 1"/>
    <property type="match status" value="2"/>
</dbReference>
<dbReference type="InterPro" id="IPR004360">
    <property type="entry name" value="Glyas_Fos-R_dOase_dom"/>
</dbReference>
<sequence>MPAFMAEVGMPYWIDLTTSDTRKSAYFYSKVMGWEVSDVEGGNGYRMARIQGLPLAGFIPQPADAPFPDTWITYFLAADVAGDCERAVNLGGRVLSEPRQVEMGMMALLADPAGAMFGLIQPTVDEKFVAAGEPGCPVWHELTATTNHKAAVDFYGELFDWEIATMDSAADEDFEYATAMAEGAAFAGMWNAKGNFPPQVPSFWQTYLGVRDVAQAAKTAQELGGEVIREPWDSPFGRMCILADSTGATVTVCEVEDAPEEEPRESDDLLNL</sequence>
<evidence type="ECO:0000259" key="1">
    <source>
        <dbReference type="PROSITE" id="PS51819"/>
    </source>
</evidence>
<gene>
    <name evidence="2" type="ORF">H0194_06170</name>
</gene>
<organism evidence="2 3">
    <name type="scientific">Corynebacterium incognita</name>
    <dbReference type="NCBI Taxonomy" id="2754725"/>
    <lineage>
        <taxon>Bacteria</taxon>
        <taxon>Bacillati</taxon>
        <taxon>Actinomycetota</taxon>
        <taxon>Actinomycetes</taxon>
        <taxon>Mycobacteriales</taxon>
        <taxon>Corynebacteriaceae</taxon>
        <taxon>Corynebacterium</taxon>
    </lineage>
</organism>
<feature type="domain" description="VOC" evidence="1">
    <location>
        <begin position="10"/>
        <end position="122"/>
    </location>
</feature>
<dbReference type="RefSeq" id="WP_185175087.1">
    <property type="nucleotide sequence ID" value="NZ_CP059404.1"/>
</dbReference>
<dbReference type="PROSITE" id="PS51819">
    <property type="entry name" value="VOC"/>
    <property type="match status" value="1"/>
</dbReference>
<evidence type="ECO:0000313" key="3">
    <source>
        <dbReference type="Proteomes" id="UP000515743"/>
    </source>
</evidence>
<dbReference type="Proteomes" id="UP000515743">
    <property type="component" value="Chromosome"/>
</dbReference>
<keyword evidence="3" id="KW-1185">Reference proteome</keyword>
<dbReference type="AlphaFoldDB" id="A0A7G7CM81"/>
<dbReference type="PANTHER" id="PTHR33993">
    <property type="entry name" value="GLYOXALASE-RELATED"/>
    <property type="match status" value="1"/>
</dbReference>
<reference evidence="2 3" key="1">
    <citation type="submission" date="2020-07" db="EMBL/GenBank/DDBJ databases">
        <title>Complete genome and description of Corynebacterium incognita strain Marseille-Q3630 sp. nov.</title>
        <authorList>
            <person name="Boxberger M."/>
        </authorList>
    </citation>
    <scope>NUCLEOTIDE SEQUENCE [LARGE SCALE GENOMIC DNA]</scope>
    <source>
        <strain evidence="2 3">Marseille-Q3630</strain>
    </source>
</reference>
<dbReference type="Pfam" id="PF00903">
    <property type="entry name" value="Glyoxalase"/>
    <property type="match status" value="2"/>
</dbReference>
<protein>
    <submittedName>
        <fullName evidence="2">VOC family protein</fullName>
    </submittedName>
</protein>